<organism evidence="2 3">
    <name type="scientific">Helianthus annuus</name>
    <name type="common">Common sunflower</name>
    <dbReference type="NCBI Taxonomy" id="4232"/>
    <lineage>
        <taxon>Eukaryota</taxon>
        <taxon>Viridiplantae</taxon>
        <taxon>Streptophyta</taxon>
        <taxon>Embryophyta</taxon>
        <taxon>Tracheophyta</taxon>
        <taxon>Spermatophyta</taxon>
        <taxon>Magnoliopsida</taxon>
        <taxon>eudicotyledons</taxon>
        <taxon>Gunneridae</taxon>
        <taxon>Pentapetalae</taxon>
        <taxon>asterids</taxon>
        <taxon>campanulids</taxon>
        <taxon>Asterales</taxon>
        <taxon>Asteraceae</taxon>
        <taxon>Asteroideae</taxon>
        <taxon>Heliantheae alliance</taxon>
        <taxon>Heliantheae</taxon>
        <taxon>Helianthus</taxon>
    </lineage>
</organism>
<evidence type="ECO:0000313" key="2">
    <source>
        <dbReference type="EMBL" id="KAF5823130.1"/>
    </source>
</evidence>
<dbReference type="EMBL" id="MNCJ02000316">
    <property type="protein sequence ID" value="KAF5823130.1"/>
    <property type="molecule type" value="Genomic_DNA"/>
</dbReference>
<evidence type="ECO:0000313" key="3">
    <source>
        <dbReference type="Proteomes" id="UP000215914"/>
    </source>
</evidence>
<keyword evidence="3" id="KW-1185">Reference proteome</keyword>
<reference evidence="2" key="1">
    <citation type="journal article" date="2017" name="Nature">
        <title>The sunflower genome provides insights into oil metabolism, flowering and Asterid evolution.</title>
        <authorList>
            <person name="Badouin H."/>
            <person name="Gouzy J."/>
            <person name="Grassa C.J."/>
            <person name="Murat F."/>
            <person name="Staton S.E."/>
            <person name="Cottret L."/>
            <person name="Lelandais-Briere C."/>
            <person name="Owens G.L."/>
            <person name="Carrere S."/>
            <person name="Mayjonade B."/>
            <person name="Legrand L."/>
            <person name="Gill N."/>
            <person name="Kane N.C."/>
            <person name="Bowers J.E."/>
            <person name="Hubner S."/>
            <person name="Bellec A."/>
            <person name="Berard A."/>
            <person name="Berges H."/>
            <person name="Blanchet N."/>
            <person name="Boniface M.C."/>
            <person name="Brunel D."/>
            <person name="Catrice O."/>
            <person name="Chaidir N."/>
            <person name="Claudel C."/>
            <person name="Donnadieu C."/>
            <person name="Faraut T."/>
            <person name="Fievet G."/>
            <person name="Helmstetter N."/>
            <person name="King M."/>
            <person name="Knapp S.J."/>
            <person name="Lai Z."/>
            <person name="Le Paslier M.C."/>
            <person name="Lippi Y."/>
            <person name="Lorenzon L."/>
            <person name="Mandel J.R."/>
            <person name="Marage G."/>
            <person name="Marchand G."/>
            <person name="Marquand E."/>
            <person name="Bret-Mestries E."/>
            <person name="Morien E."/>
            <person name="Nambeesan S."/>
            <person name="Nguyen T."/>
            <person name="Pegot-Espagnet P."/>
            <person name="Pouilly N."/>
            <person name="Raftis F."/>
            <person name="Sallet E."/>
            <person name="Schiex T."/>
            <person name="Thomas J."/>
            <person name="Vandecasteele C."/>
            <person name="Vares D."/>
            <person name="Vear F."/>
            <person name="Vautrin S."/>
            <person name="Crespi M."/>
            <person name="Mangin B."/>
            <person name="Burke J.M."/>
            <person name="Salse J."/>
            <person name="Munos S."/>
            <person name="Vincourt P."/>
            <person name="Rieseberg L.H."/>
            <person name="Langlade N.B."/>
        </authorList>
    </citation>
    <scope>NUCLEOTIDE SEQUENCE</scope>
    <source>
        <tissue evidence="2">Leaves</tissue>
    </source>
</reference>
<sequence length="95" mass="10699">MYELGEAAYDHGRKECYAEGRSVVEKKEALKNFDLYKVDYAARYAEKRHEFESLEFAIVKAARKLSQKPDGTALLKRALGDEDPEGGDAGPSRQD</sequence>
<dbReference type="Proteomes" id="UP000215914">
    <property type="component" value="Unassembled WGS sequence"/>
</dbReference>
<accession>A0A9K3P4H5</accession>
<proteinExistence type="predicted"/>
<dbReference type="AlphaFoldDB" id="A0A9K3P4H5"/>
<feature type="region of interest" description="Disordered" evidence="1">
    <location>
        <begin position="72"/>
        <end position="95"/>
    </location>
</feature>
<dbReference type="Gramene" id="mRNA:HanXRQr2_Chr01g0035001">
    <property type="protein sequence ID" value="CDS:HanXRQr2_Chr01g0035001.1"/>
    <property type="gene ID" value="HanXRQr2_Chr01g0035001"/>
</dbReference>
<protein>
    <submittedName>
        <fullName evidence="2">Uncharacterized protein</fullName>
    </submittedName>
</protein>
<reference evidence="2" key="2">
    <citation type="submission" date="2020-06" db="EMBL/GenBank/DDBJ databases">
        <title>Helianthus annuus Genome sequencing and assembly Release 2.</title>
        <authorList>
            <person name="Gouzy J."/>
            <person name="Langlade N."/>
            <person name="Munos S."/>
        </authorList>
    </citation>
    <scope>NUCLEOTIDE SEQUENCE</scope>
    <source>
        <tissue evidence="2">Leaves</tissue>
    </source>
</reference>
<evidence type="ECO:0000256" key="1">
    <source>
        <dbReference type="SAM" id="MobiDB-lite"/>
    </source>
</evidence>
<comment type="caution">
    <text evidence="2">The sequence shown here is derived from an EMBL/GenBank/DDBJ whole genome shotgun (WGS) entry which is preliminary data.</text>
</comment>
<name>A0A9K3P4H5_HELAN</name>
<gene>
    <name evidence="2" type="ORF">HanXRQr2_Chr01g0035001</name>
</gene>